<keyword evidence="6" id="KW-0294">Fucose metabolism</keyword>
<keyword evidence="13" id="KW-0732">Signal</keyword>
<evidence type="ECO:0000256" key="4">
    <source>
        <dbReference type="ARBA" id="ARBA00022679"/>
    </source>
</evidence>
<evidence type="ECO:0000256" key="7">
    <source>
        <dbReference type="ARBA" id="ARBA00023277"/>
    </source>
</evidence>
<dbReference type="Proteomes" id="UP000694865">
    <property type="component" value="Unplaced"/>
</dbReference>
<keyword evidence="14" id="KW-1185">Reference proteome</keyword>
<evidence type="ECO:0000256" key="9">
    <source>
        <dbReference type="ARBA" id="ARBA00026232"/>
    </source>
</evidence>
<evidence type="ECO:0000256" key="8">
    <source>
        <dbReference type="ARBA" id="ARBA00025803"/>
    </source>
</evidence>
<feature type="signal peptide" evidence="13">
    <location>
        <begin position="1"/>
        <end position="22"/>
    </location>
</feature>
<proteinExistence type="inferred from homology"/>
<evidence type="ECO:0000256" key="11">
    <source>
        <dbReference type="ARBA" id="ARBA00047273"/>
    </source>
</evidence>
<comment type="similarity">
    <text evidence="8">Belongs to the glycosyltransferase 68 family.</text>
</comment>
<evidence type="ECO:0000313" key="15">
    <source>
        <dbReference type="RefSeq" id="XP_002737305.1"/>
    </source>
</evidence>
<evidence type="ECO:0000256" key="13">
    <source>
        <dbReference type="SAM" id="SignalP"/>
    </source>
</evidence>
<dbReference type="GeneID" id="100375084"/>
<organism evidence="14 15">
    <name type="scientific">Saccoglossus kowalevskii</name>
    <name type="common">Acorn worm</name>
    <dbReference type="NCBI Taxonomy" id="10224"/>
    <lineage>
        <taxon>Eukaryota</taxon>
        <taxon>Metazoa</taxon>
        <taxon>Hemichordata</taxon>
        <taxon>Enteropneusta</taxon>
        <taxon>Harrimaniidae</taxon>
        <taxon>Saccoglossus</taxon>
    </lineage>
</organism>
<feature type="chain" id="PRO_5045943837" description="GDP-fucose protein O-fucosyltransferase 2" evidence="13">
    <location>
        <begin position="23"/>
        <end position="461"/>
    </location>
</feature>
<comment type="catalytic activity">
    <reaction evidence="12">
        <text>L-seryl-[protein] + GDP-beta-L-fucose = 3-O-(alpha-L-fucosyl)-L-seryl-[protein] + GDP + H(+)</text>
        <dbReference type="Rhea" id="RHEA:63644"/>
        <dbReference type="Rhea" id="RHEA-COMP:9863"/>
        <dbReference type="Rhea" id="RHEA-COMP:17914"/>
        <dbReference type="ChEBI" id="CHEBI:15378"/>
        <dbReference type="ChEBI" id="CHEBI:29999"/>
        <dbReference type="ChEBI" id="CHEBI:57273"/>
        <dbReference type="ChEBI" id="CHEBI:58189"/>
        <dbReference type="ChEBI" id="CHEBI:189632"/>
        <dbReference type="EC" id="2.4.1.221"/>
    </reaction>
    <physiologicalReaction direction="left-to-right" evidence="12">
        <dbReference type="Rhea" id="RHEA:63645"/>
    </physiologicalReaction>
</comment>
<dbReference type="RefSeq" id="XP_002737305.1">
    <property type="nucleotide sequence ID" value="XM_002737259.2"/>
</dbReference>
<evidence type="ECO:0000256" key="1">
    <source>
        <dbReference type="ARBA" id="ARBA00004240"/>
    </source>
</evidence>
<accession>A0ABM0GTZ5</accession>
<dbReference type="EC" id="2.4.1.221" evidence="3"/>
<reference evidence="15" key="1">
    <citation type="submission" date="2025-08" db="UniProtKB">
        <authorList>
            <consortium name="RefSeq"/>
        </authorList>
    </citation>
    <scope>IDENTIFICATION</scope>
    <source>
        <tissue evidence="15">Testes</tissue>
    </source>
</reference>
<evidence type="ECO:0000256" key="6">
    <source>
        <dbReference type="ARBA" id="ARBA00023253"/>
    </source>
</evidence>
<name>A0ABM0GTZ5_SACKO</name>
<dbReference type="PANTHER" id="PTHR13398:SF0">
    <property type="entry name" value="GDP-FUCOSE PROTEIN O-FUCOSYLTRANSFERASE 2"/>
    <property type="match status" value="1"/>
</dbReference>
<evidence type="ECO:0000256" key="2">
    <source>
        <dbReference type="ARBA" id="ARBA00004922"/>
    </source>
</evidence>
<dbReference type="Pfam" id="PF10250">
    <property type="entry name" value="O-FucT"/>
    <property type="match status" value="1"/>
</dbReference>
<evidence type="ECO:0000256" key="12">
    <source>
        <dbReference type="ARBA" id="ARBA00048647"/>
    </source>
</evidence>
<comment type="subcellular location">
    <subcellularLocation>
        <location evidence="1">Endoplasmic reticulum</location>
    </subcellularLocation>
</comment>
<protein>
    <recommendedName>
        <fullName evidence="9">GDP-fucose protein O-fucosyltransferase 2</fullName>
        <ecNumber evidence="3">2.4.1.221</ecNumber>
    </recommendedName>
    <alternativeName>
        <fullName evidence="10">Peptide-O-fucosyltransferase 2</fullName>
    </alternativeName>
</protein>
<keyword evidence="4" id="KW-0808">Transferase</keyword>
<keyword evidence="7" id="KW-0119">Carbohydrate metabolism</keyword>
<gene>
    <name evidence="15" type="primary">LOC100375084</name>
</gene>
<evidence type="ECO:0000256" key="3">
    <source>
        <dbReference type="ARBA" id="ARBA00012196"/>
    </source>
</evidence>
<evidence type="ECO:0000256" key="5">
    <source>
        <dbReference type="ARBA" id="ARBA00022824"/>
    </source>
</evidence>
<dbReference type="PANTHER" id="PTHR13398">
    <property type="entry name" value="GDP-FUCOSE PROTEIN O-FUCOSYLTRANSFERASE 2"/>
    <property type="match status" value="1"/>
</dbReference>
<dbReference type="CDD" id="cd11296">
    <property type="entry name" value="O-FucT_like"/>
    <property type="match status" value="1"/>
</dbReference>
<dbReference type="Gene3D" id="3.40.50.11350">
    <property type="match status" value="1"/>
</dbReference>
<dbReference type="InterPro" id="IPR019378">
    <property type="entry name" value="GDP-Fuc_O-FucTrfase"/>
</dbReference>
<comment type="catalytic activity">
    <reaction evidence="11">
        <text>L-threonyl-[protein] + GDP-beta-L-fucose = 3-O-(alpha-L-fucosyl)-L-threonyl-[protein] + GDP + H(+)</text>
        <dbReference type="Rhea" id="RHEA:70491"/>
        <dbReference type="Rhea" id="RHEA-COMP:11060"/>
        <dbReference type="Rhea" id="RHEA-COMP:17915"/>
        <dbReference type="ChEBI" id="CHEBI:15378"/>
        <dbReference type="ChEBI" id="CHEBI:30013"/>
        <dbReference type="ChEBI" id="CHEBI:57273"/>
        <dbReference type="ChEBI" id="CHEBI:58189"/>
        <dbReference type="ChEBI" id="CHEBI:189631"/>
        <dbReference type="EC" id="2.4.1.221"/>
    </reaction>
    <physiologicalReaction direction="left-to-right" evidence="11">
        <dbReference type="Rhea" id="RHEA:70492"/>
    </physiologicalReaction>
</comment>
<evidence type="ECO:0000256" key="10">
    <source>
        <dbReference type="ARBA" id="ARBA00033083"/>
    </source>
</evidence>
<comment type="pathway">
    <text evidence="2">Protein modification; protein glycosylation.</text>
</comment>
<keyword evidence="5" id="KW-0256">Endoplasmic reticulum</keyword>
<sequence>MKTCRFYALLLIILIVAISSLSFREKNVEIDLHLADVDALQMPGNEYAVTGSRRPDMVESPSYEDEQFARTTPWYDVNDDDVDFTTIKQQKVSTLSSGNKSPQRLRYLLPIYVRGGGPNWQYNNFKAAVRLSLYYNRTVVAVPFLGHRSHHGDFRDFQQTFDIDYLRELLPVATLQEFQRDCRGRVDAILTPSTIFPTFIAMYETHYNGSRDTFRKTWGIELPEFASIPETDEERREVFDKTRDVECLGIFHPINVFGLEVPDGLEYEPWADIPMDSTISRATYSHVRRAPLIRKLADIALDGICENEPFMAIHWRNKTGERCMNPSGIEKVCRRILPMFLNATKNIVVKGIATIAHRKQIKCIYIARPSYTNKIDAWIAEEIDRVFTADDILLMKDPRLSVLKDDNYVLSLVEQEICARSNLFGSTWLSSWSKFVAEERKTGVFYFYPFPGLTEEISLLV</sequence>
<dbReference type="InterPro" id="IPR045130">
    <property type="entry name" value="OFUT2-like"/>
</dbReference>
<evidence type="ECO:0000313" key="14">
    <source>
        <dbReference type="Proteomes" id="UP000694865"/>
    </source>
</evidence>